<evidence type="ECO:0000256" key="4">
    <source>
        <dbReference type="ARBA" id="ARBA00022776"/>
    </source>
</evidence>
<dbReference type="InterPro" id="IPR055260">
    <property type="entry name" value="Ndc80_CH"/>
</dbReference>
<evidence type="ECO:0000256" key="6">
    <source>
        <dbReference type="ARBA" id="ARBA00023306"/>
    </source>
</evidence>
<feature type="coiled-coil region" evidence="9">
    <location>
        <begin position="313"/>
        <end position="340"/>
    </location>
</feature>
<keyword evidence="7 8" id="KW-0137">Centromere</keyword>
<comment type="function">
    <text evidence="8">Acts as a component of the essential kinetochore-associated NDC80 complex, which is required for chromosome segregation and spindle checkpoint activity.</text>
</comment>
<feature type="coiled-coil region" evidence="9">
    <location>
        <begin position="202"/>
        <end position="236"/>
    </location>
</feature>
<dbReference type="GO" id="GO:0031262">
    <property type="term" value="C:Ndc80 complex"/>
    <property type="evidence" value="ECO:0007669"/>
    <property type="project" value="UniProtKB-UniRule"/>
</dbReference>
<comment type="subcellular location">
    <subcellularLocation>
        <location evidence="8">Chromosome</location>
        <location evidence="8">Centromere</location>
        <location evidence="8">Kinetochore</location>
    </subcellularLocation>
    <subcellularLocation>
        <location evidence="8">Nucleus</location>
    </subcellularLocation>
</comment>
<dbReference type="PANTHER" id="PTHR46681">
    <property type="entry name" value="KINETOCHORE PROTEIN NDC80 HOMOLOG"/>
    <property type="match status" value="1"/>
</dbReference>
<evidence type="ECO:0000256" key="8">
    <source>
        <dbReference type="RuleBase" id="RU368072"/>
    </source>
</evidence>
<accession>A0A498JE84</accession>
<reference evidence="12 13" key="1">
    <citation type="submission" date="2018-10" db="EMBL/GenBank/DDBJ databases">
        <title>A high-quality apple genome assembly.</title>
        <authorList>
            <person name="Hu J."/>
        </authorList>
    </citation>
    <scope>NUCLEOTIDE SEQUENCE [LARGE SCALE GENOMIC DNA]</scope>
    <source>
        <strain evidence="13">cv. HFTH1</strain>
        <tissue evidence="12">Young leaf</tissue>
    </source>
</reference>
<dbReference type="InterPro" id="IPR055307">
    <property type="entry name" value="NDC80_plants"/>
</dbReference>
<evidence type="ECO:0000256" key="2">
    <source>
        <dbReference type="ARBA" id="ARBA00022454"/>
    </source>
</evidence>
<evidence type="ECO:0000256" key="3">
    <source>
        <dbReference type="ARBA" id="ARBA00022618"/>
    </source>
</evidence>
<dbReference type="PANTHER" id="PTHR46681:SF1">
    <property type="entry name" value="KINETOCHORE PROTEIN NDC80 HOMOLOG"/>
    <property type="match status" value="1"/>
</dbReference>
<evidence type="ECO:0000256" key="9">
    <source>
        <dbReference type="SAM" id="Coils"/>
    </source>
</evidence>
<comment type="caution">
    <text evidence="12">The sequence shown here is derived from an EMBL/GenBank/DDBJ whole genome shotgun (WGS) entry which is preliminary data.</text>
</comment>
<dbReference type="EMBL" id="RDQH01000334">
    <property type="protein sequence ID" value="RXH92364.1"/>
    <property type="molecule type" value="Genomic_DNA"/>
</dbReference>
<keyword evidence="4 8" id="KW-0498">Mitosis</keyword>
<sequence>MRGRSRGRARESFNPRPPPATPLDHFRLQRDSDASFASSRPSSVGMGPTTAALDLYKDRSFQQSTVSAINSYLSCHSLQFSLKFPIPSAREITETLKFLLARLDYPSPKLEDDLPLLLKFLKCPFKPNKSLLRNPTVNAHQWPTLLAVIHWVFQIVLYTDHLAADSRAFVENNAMSAYALESYLHYIHGNDDAVEALDRDFLDKLDREKENAEENVRVLEATATELQGRVETMRSEPSRREALEKERGLLEGDVVKFNEIIGNLEKSIANLEAVLEGREKELEAKVVDNKRICQENAELNKRVELQTFNARDVDRMKRELQAVERDIGEAELERNAWEEKAWEIDNMLSHKFKDLEAVAMDCNQAMRRLKLGNGFQYLLNAKGSTPAEIMGIDYKSTLKPALDAYSEGIKKSSVEKLEELISLQKQSRGLMLLMWVRRMLLADEGDGTSNPVVEAQLNLLKKETQEYTSRCAAEARNLMEDVERETRNLDIVEREADEILKTSKLKLQDAIKQTEEETQTCAYGLMAVIDSVSKYKEYVQSKIFEMKRDVSETAVAASDTHKSCLQSQFGFLSDANQQSETALQ</sequence>
<dbReference type="GO" id="GO:0051301">
    <property type="term" value="P:cell division"/>
    <property type="evidence" value="ECO:0007669"/>
    <property type="project" value="UniProtKB-UniRule"/>
</dbReference>
<evidence type="ECO:0000313" key="12">
    <source>
        <dbReference type="EMBL" id="RXH92364.1"/>
    </source>
</evidence>
<dbReference type="InterPro" id="IPR038273">
    <property type="entry name" value="Ndc80_sf"/>
</dbReference>
<dbReference type="Proteomes" id="UP000290289">
    <property type="component" value="Chromosome 8"/>
</dbReference>
<comment type="subunit">
    <text evidence="8">Component of the NDC80 complex.</text>
</comment>
<protein>
    <recommendedName>
        <fullName evidence="8">Kinetochore protein NDC80</fullName>
    </recommendedName>
</protein>
<dbReference type="GO" id="GO:0005634">
    <property type="term" value="C:nucleus"/>
    <property type="evidence" value="ECO:0007669"/>
    <property type="project" value="UniProtKB-SubCell"/>
</dbReference>
<gene>
    <name evidence="12" type="ORF">DVH24_033260</name>
</gene>
<dbReference type="STRING" id="3750.A0A498JE84"/>
<evidence type="ECO:0000259" key="11">
    <source>
        <dbReference type="Pfam" id="PF03801"/>
    </source>
</evidence>
<dbReference type="Pfam" id="PF03801">
    <property type="entry name" value="Ndc80_HEC"/>
    <property type="match status" value="1"/>
</dbReference>
<dbReference type="Gene3D" id="1.10.418.30">
    <property type="entry name" value="Ncd80 complex, Ncd80 subunit"/>
    <property type="match status" value="1"/>
</dbReference>
<evidence type="ECO:0000256" key="7">
    <source>
        <dbReference type="ARBA" id="ARBA00023328"/>
    </source>
</evidence>
<keyword evidence="8" id="KW-0539">Nucleus</keyword>
<evidence type="ECO:0000256" key="5">
    <source>
        <dbReference type="ARBA" id="ARBA00023054"/>
    </source>
</evidence>
<keyword evidence="6 8" id="KW-0131">Cell cycle</keyword>
<keyword evidence="5 9" id="KW-0175">Coiled coil</keyword>
<keyword evidence="2 8" id="KW-0158">Chromosome</keyword>
<evidence type="ECO:0000256" key="10">
    <source>
        <dbReference type="SAM" id="MobiDB-lite"/>
    </source>
</evidence>
<organism evidence="12 13">
    <name type="scientific">Malus domestica</name>
    <name type="common">Apple</name>
    <name type="synonym">Pyrus malus</name>
    <dbReference type="NCBI Taxonomy" id="3750"/>
    <lineage>
        <taxon>Eukaryota</taxon>
        <taxon>Viridiplantae</taxon>
        <taxon>Streptophyta</taxon>
        <taxon>Embryophyta</taxon>
        <taxon>Tracheophyta</taxon>
        <taxon>Spermatophyta</taxon>
        <taxon>Magnoliopsida</taxon>
        <taxon>eudicotyledons</taxon>
        <taxon>Gunneridae</taxon>
        <taxon>Pentapetalae</taxon>
        <taxon>rosids</taxon>
        <taxon>fabids</taxon>
        <taxon>Rosales</taxon>
        <taxon>Rosaceae</taxon>
        <taxon>Amygdaloideae</taxon>
        <taxon>Maleae</taxon>
        <taxon>Malus</taxon>
    </lineage>
</organism>
<evidence type="ECO:0000256" key="1">
    <source>
        <dbReference type="ARBA" id="ARBA00007050"/>
    </source>
</evidence>
<keyword evidence="3 8" id="KW-0132">Cell division</keyword>
<comment type="similarity">
    <text evidence="1 8">Belongs to the NDC80/HEC1 family.</text>
</comment>
<evidence type="ECO:0000313" key="13">
    <source>
        <dbReference type="Proteomes" id="UP000290289"/>
    </source>
</evidence>
<dbReference type="GO" id="GO:0051315">
    <property type="term" value="P:attachment of mitotic spindle microtubules to kinetochore"/>
    <property type="evidence" value="ECO:0007669"/>
    <property type="project" value="UniProtKB-UniRule"/>
</dbReference>
<proteinExistence type="inferred from homology"/>
<feature type="domain" description="Kinetochore protein Ndc80 CH" evidence="11">
    <location>
        <begin position="56"/>
        <end position="161"/>
    </location>
</feature>
<feature type="coiled-coil region" evidence="9">
    <location>
        <begin position="475"/>
        <end position="502"/>
    </location>
</feature>
<dbReference type="AlphaFoldDB" id="A0A498JE84"/>
<feature type="region of interest" description="Disordered" evidence="10">
    <location>
        <begin position="1"/>
        <end position="26"/>
    </location>
</feature>
<name>A0A498JE84_MALDO</name>
<keyword evidence="8" id="KW-0995">Kinetochore</keyword>
<keyword evidence="13" id="KW-1185">Reference proteome</keyword>